<dbReference type="Pfam" id="PF02022">
    <property type="entry name" value="Integrase_Zn"/>
    <property type="match status" value="1"/>
</dbReference>
<keyword evidence="9" id="KW-0863">Zinc-finger</keyword>
<evidence type="ECO:0000256" key="8">
    <source>
        <dbReference type="ARBA" id="ARBA00022918"/>
    </source>
</evidence>
<proteinExistence type="predicted"/>
<evidence type="ECO:0000256" key="1">
    <source>
        <dbReference type="ARBA" id="ARBA00012493"/>
    </source>
</evidence>
<dbReference type="PANTHER" id="PTHR41694">
    <property type="entry name" value="ENDOGENOUS RETROVIRUS GROUP K MEMBER POL PROTEIN"/>
    <property type="match status" value="1"/>
</dbReference>
<dbReference type="GO" id="GO:0003964">
    <property type="term" value="F:RNA-directed DNA polymerase activity"/>
    <property type="evidence" value="ECO:0007669"/>
    <property type="project" value="UniProtKB-KW"/>
</dbReference>
<dbReference type="InterPro" id="IPR017856">
    <property type="entry name" value="Integrase-like_N"/>
</dbReference>
<dbReference type="PROSITE" id="PS50994">
    <property type="entry name" value="INTEGRASE"/>
    <property type="match status" value="1"/>
</dbReference>
<keyword evidence="4" id="KW-0540">Nuclease</keyword>
<evidence type="ECO:0000256" key="7">
    <source>
        <dbReference type="ARBA" id="ARBA00022801"/>
    </source>
</evidence>
<feature type="non-terminal residue" evidence="12">
    <location>
        <position position="1"/>
    </location>
</feature>
<keyword evidence="6" id="KW-0255">Endonuclease</keyword>
<feature type="domain" description="Integrase-type" evidence="10">
    <location>
        <begin position="22"/>
        <end position="63"/>
    </location>
</feature>
<dbReference type="GO" id="GO:0008270">
    <property type="term" value="F:zinc ion binding"/>
    <property type="evidence" value="ECO:0007669"/>
    <property type="project" value="UniProtKB-KW"/>
</dbReference>
<comment type="caution">
    <text evidence="12">The sequence shown here is derived from an EMBL/GenBank/DDBJ whole genome shotgun (WGS) entry which is preliminary data.</text>
</comment>
<evidence type="ECO:0000256" key="5">
    <source>
        <dbReference type="ARBA" id="ARBA00022723"/>
    </source>
</evidence>
<dbReference type="Gene3D" id="3.30.420.10">
    <property type="entry name" value="Ribonuclease H-like superfamily/Ribonuclease H"/>
    <property type="match status" value="1"/>
</dbReference>
<dbReference type="SUPFAM" id="SSF46919">
    <property type="entry name" value="N-terminal Zn binding domain of HIV integrase"/>
    <property type="match status" value="1"/>
</dbReference>
<keyword evidence="2" id="KW-0808">Transferase</keyword>
<evidence type="ECO:0000256" key="3">
    <source>
        <dbReference type="ARBA" id="ARBA00022695"/>
    </source>
</evidence>
<keyword evidence="13" id="KW-1185">Reference proteome</keyword>
<evidence type="ECO:0000256" key="2">
    <source>
        <dbReference type="ARBA" id="ARBA00022679"/>
    </source>
</evidence>
<evidence type="ECO:0000313" key="13">
    <source>
        <dbReference type="Proteomes" id="UP000569728"/>
    </source>
</evidence>
<dbReference type="InterPro" id="IPR012337">
    <property type="entry name" value="RNaseH-like_sf"/>
</dbReference>
<dbReference type="InterPro" id="IPR036397">
    <property type="entry name" value="RNaseH_sf"/>
</dbReference>
<reference evidence="12 13" key="1">
    <citation type="submission" date="2019-09" db="EMBL/GenBank/DDBJ databases">
        <title>Bird 10,000 Genomes (B10K) Project - Family phase.</title>
        <authorList>
            <person name="Zhang G."/>
        </authorList>
    </citation>
    <scope>NUCLEOTIDE SEQUENCE [LARGE SCALE GENOMIC DNA]</scope>
    <source>
        <strain evidence="12">B10K-CU-031-11</strain>
        <tissue evidence="12">Muscle</tissue>
    </source>
</reference>
<dbReference type="AlphaFoldDB" id="A0A7K8UDY5"/>
<protein>
    <recommendedName>
        <fullName evidence="1">RNA-directed DNA polymerase</fullName>
        <ecNumber evidence="1">2.7.7.49</ecNumber>
    </recommendedName>
</protein>
<dbReference type="GO" id="GO:0035613">
    <property type="term" value="F:RNA stem-loop binding"/>
    <property type="evidence" value="ECO:0007669"/>
    <property type="project" value="TreeGrafter"/>
</dbReference>
<organism evidence="12 13">
    <name type="scientific">Oceanites oceanicus</name>
    <name type="common">Wilson's storm petrel</name>
    <name type="synonym">Procellaria oceanica</name>
    <dbReference type="NCBI Taxonomy" id="79653"/>
    <lineage>
        <taxon>Eukaryota</taxon>
        <taxon>Metazoa</taxon>
        <taxon>Chordata</taxon>
        <taxon>Craniata</taxon>
        <taxon>Vertebrata</taxon>
        <taxon>Euteleostomi</taxon>
        <taxon>Archelosauria</taxon>
        <taxon>Archosauria</taxon>
        <taxon>Dinosauria</taxon>
        <taxon>Saurischia</taxon>
        <taxon>Theropoda</taxon>
        <taxon>Coelurosauria</taxon>
        <taxon>Aves</taxon>
        <taxon>Neognathae</taxon>
        <taxon>Neoaves</taxon>
        <taxon>Aequornithes</taxon>
        <taxon>Procellariiformes</taxon>
        <taxon>Hydrobatidae</taxon>
        <taxon>Oceanites</taxon>
    </lineage>
</organism>
<keyword evidence="7" id="KW-0378">Hydrolase</keyword>
<dbReference type="InterPro" id="IPR001584">
    <property type="entry name" value="Integrase_cat-core"/>
</dbReference>
<dbReference type="InterPro" id="IPR003308">
    <property type="entry name" value="Integrase_Zn-bd_dom_N"/>
</dbReference>
<keyword evidence="8" id="KW-0695">RNA-directed DNA polymerase</keyword>
<keyword evidence="5" id="KW-0479">Metal-binding</keyword>
<evidence type="ECO:0000256" key="6">
    <source>
        <dbReference type="ARBA" id="ARBA00022759"/>
    </source>
</evidence>
<sequence length="116" mass="12758">LSEGNHRADKLVAPMLQIPAGNVFQQACQSHAVFHQSARTLVRHFGLPLADAQGIVKSCPDCQKIGFGLGTEVNPQSTSPLQLWQMDITHIFEFGQKKYVHVSVDTCSCVIWATPQ</sequence>
<keyword evidence="9" id="KW-0862">Zinc</keyword>
<dbReference type="EC" id="2.7.7.49" evidence="1"/>
<dbReference type="Gene3D" id="1.10.10.200">
    <property type="match status" value="1"/>
</dbReference>
<dbReference type="GO" id="GO:0004519">
    <property type="term" value="F:endonuclease activity"/>
    <property type="evidence" value="ECO:0007669"/>
    <property type="project" value="UniProtKB-KW"/>
</dbReference>
<keyword evidence="3" id="KW-0548">Nucleotidyltransferase</keyword>
<dbReference type="EMBL" id="VWZA01001882">
    <property type="protein sequence ID" value="NXF52308.1"/>
    <property type="molecule type" value="Genomic_DNA"/>
</dbReference>
<dbReference type="Proteomes" id="UP000569728">
    <property type="component" value="Unassembled WGS sequence"/>
</dbReference>
<dbReference type="PANTHER" id="PTHR41694:SF3">
    <property type="entry name" value="RNA-DIRECTED DNA POLYMERASE-RELATED"/>
    <property type="match status" value="1"/>
</dbReference>
<accession>A0A7K8UDY5</accession>
<evidence type="ECO:0000259" key="10">
    <source>
        <dbReference type="PROSITE" id="PS50876"/>
    </source>
</evidence>
<gene>
    <name evidence="12" type="primary">Ervk6</name>
    <name evidence="12" type="ORF">OCEOCE_R16072</name>
</gene>
<name>A0A7K8UDY5_OCEOC</name>
<dbReference type="SUPFAM" id="SSF53098">
    <property type="entry name" value="Ribonuclease H-like"/>
    <property type="match status" value="1"/>
</dbReference>
<dbReference type="GO" id="GO:0015074">
    <property type="term" value="P:DNA integration"/>
    <property type="evidence" value="ECO:0007669"/>
    <property type="project" value="InterPro"/>
</dbReference>
<evidence type="ECO:0000256" key="9">
    <source>
        <dbReference type="PROSITE-ProRule" id="PRU00450"/>
    </source>
</evidence>
<feature type="non-terminal residue" evidence="12">
    <location>
        <position position="116"/>
    </location>
</feature>
<evidence type="ECO:0000313" key="12">
    <source>
        <dbReference type="EMBL" id="NXF52308.1"/>
    </source>
</evidence>
<evidence type="ECO:0000256" key="4">
    <source>
        <dbReference type="ARBA" id="ARBA00022722"/>
    </source>
</evidence>
<feature type="domain" description="Integrase catalytic" evidence="11">
    <location>
        <begin position="76"/>
        <end position="116"/>
    </location>
</feature>
<dbReference type="PROSITE" id="PS50876">
    <property type="entry name" value="ZF_INTEGRASE"/>
    <property type="match status" value="1"/>
</dbReference>
<evidence type="ECO:0000259" key="11">
    <source>
        <dbReference type="PROSITE" id="PS50994"/>
    </source>
</evidence>
<dbReference type="OrthoDB" id="9386368at2759"/>
<dbReference type="GO" id="GO:0016787">
    <property type="term" value="F:hydrolase activity"/>
    <property type="evidence" value="ECO:0007669"/>
    <property type="project" value="UniProtKB-KW"/>
</dbReference>